<proteinExistence type="predicted"/>
<dbReference type="OrthoDB" id="2425580at2759"/>
<dbReference type="Proteomes" id="UP000789405">
    <property type="component" value="Unassembled WGS sequence"/>
</dbReference>
<evidence type="ECO:0000313" key="1">
    <source>
        <dbReference type="EMBL" id="CAG8610691.1"/>
    </source>
</evidence>
<dbReference type="EMBL" id="CAJVPY010004119">
    <property type="protein sequence ID" value="CAG8610691.1"/>
    <property type="molecule type" value="Genomic_DNA"/>
</dbReference>
<dbReference type="AlphaFoldDB" id="A0A9N9GIH2"/>
<accession>A0A9N9GIH2</accession>
<comment type="caution">
    <text evidence="1">The sequence shown here is derived from an EMBL/GenBank/DDBJ whole genome shotgun (WGS) entry which is preliminary data.</text>
</comment>
<protein>
    <submittedName>
        <fullName evidence="1">11259_t:CDS:1</fullName>
    </submittedName>
</protein>
<reference evidence="1" key="1">
    <citation type="submission" date="2021-06" db="EMBL/GenBank/DDBJ databases">
        <authorList>
            <person name="Kallberg Y."/>
            <person name="Tangrot J."/>
            <person name="Rosling A."/>
        </authorList>
    </citation>
    <scope>NUCLEOTIDE SEQUENCE</scope>
    <source>
        <strain evidence="1">MA453B</strain>
    </source>
</reference>
<gene>
    <name evidence="1" type="ORF">DERYTH_LOCUS8121</name>
</gene>
<feature type="non-terminal residue" evidence="1">
    <location>
        <position position="1"/>
    </location>
</feature>
<organism evidence="1 2">
    <name type="scientific">Dentiscutata erythropus</name>
    <dbReference type="NCBI Taxonomy" id="1348616"/>
    <lineage>
        <taxon>Eukaryota</taxon>
        <taxon>Fungi</taxon>
        <taxon>Fungi incertae sedis</taxon>
        <taxon>Mucoromycota</taxon>
        <taxon>Glomeromycotina</taxon>
        <taxon>Glomeromycetes</taxon>
        <taxon>Diversisporales</taxon>
        <taxon>Gigasporaceae</taxon>
        <taxon>Dentiscutata</taxon>
    </lineage>
</organism>
<name>A0A9N9GIH2_9GLOM</name>
<sequence>NTILFLKFCIELSDEVLTTVHHDIKLIAKLLVDESEEADKYSWV</sequence>
<keyword evidence="2" id="KW-1185">Reference proteome</keyword>
<evidence type="ECO:0000313" key="2">
    <source>
        <dbReference type="Proteomes" id="UP000789405"/>
    </source>
</evidence>